<evidence type="ECO:0000313" key="8">
    <source>
        <dbReference type="EMBL" id="SEV86717.1"/>
    </source>
</evidence>
<dbReference type="PANTHER" id="PTHR30329:SF21">
    <property type="entry name" value="LIPOPROTEIN YIAD-RELATED"/>
    <property type="match status" value="1"/>
</dbReference>
<evidence type="ECO:0000256" key="4">
    <source>
        <dbReference type="PROSITE-ProRule" id="PRU00473"/>
    </source>
</evidence>
<accession>A0A1I0ME89</accession>
<dbReference type="PROSITE" id="PS51123">
    <property type="entry name" value="OMPA_2"/>
    <property type="match status" value="1"/>
</dbReference>
<keyword evidence="2 4" id="KW-0472">Membrane</keyword>
<name>A0A1I0ME89_9BACT</name>
<dbReference type="GO" id="GO:0004553">
    <property type="term" value="F:hydrolase activity, hydrolyzing O-glycosyl compounds"/>
    <property type="evidence" value="ECO:0007669"/>
    <property type="project" value="UniProtKB-ARBA"/>
</dbReference>
<dbReference type="SUPFAM" id="SSF49899">
    <property type="entry name" value="Concanavalin A-like lectins/glucanases"/>
    <property type="match status" value="1"/>
</dbReference>
<feature type="compositionally biased region" description="Basic and acidic residues" evidence="5">
    <location>
        <begin position="40"/>
        <end position="50"/>
    </location>
</feature>
<dbReference type="InterPro" id="IPR050330">
    <property type="entry name" value="Bact_OuterMem_StrucFunc"/>
</dbReference>
<dbReference type="SUPFAM" id="SSF103088">
    <property type="entry name" value="OmpA-like"/>
    <property type="match status" value="1"/>
</dbReference>
<dbReference type="AlphaFoldDB" id="A0A1I0ME89"/>
<gene>
    <name evidence="8" type="ORF">SAMN04487850_0593</name>
</gene>
<feature type="region of interest" description="Disordered" evidence="5">
    <location>
        <begin position="40"/>
        <end position="87"/>
    </location>
</feature>
<dbReference type="InterPro" id="IPR006665">
    <property type="entry name" value="OmpA-like"/>
</dbReference>
<evidence type="ECO:0000313" key="9">
    <source>
        <dbReference type="Proteomes" id="UP000199373"/>
    </source>
</evidence>
<evidence type="ECO:0000256" key="5">
    <source>
        <dbReference type="SAM" id="MobiDB-lite"/>
    </source>
</evidence>
<feature type="compositionally biased region" description="Acidic residues" evidence="5">
    <location>
        <begin position="78"/>
        <end position="87"/>
    </location>
</feature>
<keyword evidence="3" id="KW-0998">Cell outer membrane</keyword>
<dbReference type="GO" id="GO:0009279">
    <property type="term" value="C:cell outer membrane"/>
    <property type="evidence" value="ECO:0007669"/>
    <property type="project" value="UniProtKB-SubCell"/>
</dbReference>
<evidence type="ECO:0000256" key="3">
    <source>
        <dbReference type="ARBA" id="ARBA00023237"/>
    </source>
</evidence>
<feature type="signal peptide" evidence="6">
    <location>
        <begin position="1"/>
        <end position="19"/>
    </location>
</feature>
<evidence type="ECO:0000256" key="1">
    <source>
        <dbReference type="ARBA" id="ARBA00004442"/>
    </source>
</evidence>
<dbReference type="Gene3D" id="3.30.1330.60">
    <property type="entry name" value="OmpA-like domain"/>
    <property type="match status" value="1"/>
</dbReference>
<dbReference type="CDD" id="cd07185">
    <property type="entry name" value="OmpA_C-like"/>
    <property type="match status" value="1"/>
</dbReference>
<dbReference type="InterPro" id="IPR036737">
    <property type="entry name" value="OmpA-like_sf"/>
</dbReference>
<reference evidence="8 9" key="1">
    <citation type="submission" date="2016-10" db="EMBL/GenBank/DDBJ databases">
        <authorList>
            <person name="de Groot N.N."/>
        </authorList>
    </citation>
    <scope>NUCLEOTIDE SEQUENCE [LARGE SCALE GENOMIC DNA]</scope>
    <source>
        <strain evidence="8 9">TC2-24</strain>
    </source>
</reference>
<dbReference type="PRINTS" id="PR01021">
    <property type="entry name" value="OMPADOMAIN"/>
</dbReference>
<dbReference type="GO" id="GO:0005975">
    <property type="term" value="P:carbohydrate metabolic process"/>
    <property type="evidence" value="ECO:0007669"/>
    <property type="project" value="UniProtKB-ARBA"/>
</dbReference>
<feature type="chain" id="PRO_5011778240" evidence="6">
    <location>
        <begin position="20"/>
        <end position="435"/>
    </location>
</feature>
<evidence type="ECO:0000256" key="2">
    <source>
        <dbReference type="ARBA" id="ARBA00023136"/>
    </source>
</evidence>
<comment type="subcellular location">
    <subcellularLocation>
        <location evidence="1">Cell outer membrane</location>
    </subcellularLocation>
</comment>
<feature type="compositionally biased region" description="Basic and acidic residues" evidence="5">
    <location>
        <begin position="60"/>
        <end position="77"/>
    </location>
</feature>
<proteinExistence type="predicted"/>
<dbReference type="InterPro" id="IPR013320">
    <property type="entry name" value="ConA-like_dom_sf"/>
</dbReference>
<feature type="domain" description="OmpA-like" evidence="7">
    <location>
        <begin position="321"/>
        <end position="435"/>
    </location>
</feature>
<dbReference type="RefSeq" id="WP_091899655.1">
    <property type="nucleotide sequence ID" value="NZ_FOIQ01000001.1"/>
</dbReference>
<dbReference type="Proteomes" id="UP000199373">
    <property type="component" value="Unassembled WGS sequence"/>
</dbReference>
<sequence length="435" mass="48854">MMKRLVFLLMVMASFAVNADAQGFLKRLKEKAINAAENAVERKVERKVDRETEDAMDEVLDGKKTKSSKKSDRTRNDDVDDGVDDYQNDTKNVKSDFVRGSVIMFEDDFANEQVGEFPSKWDLVRGSAEVAVINGTKCIEMDKHDCWLSPLVKGGVKNYLGDVFTIEYDMLYDDRQKDGASSVELDIMHETSSRDNELFTIEYWLGDDKQTFNCNYCLTSEQSFTHKEGHASSQGGTYNDGRWHHYALSFNKRAVKFYVDGRRVINVPNAKPGAGWITWFSRGGSHHTYMKNVVIAKGAVELYERNATDIDAKIAAVEKAIAETGKFVTNNILFETGKATLMPESLAEIQKIADYMKKNPSVRFEVQGHTDNQGSDKVNDPLSQQRAEAVVKALEGMGCDAFNLRAVGKGSHEPVADNSTDVGRAKNRRVEFIKK</sequence>
<dbReference type="Gene3D" id="2.60.120.200">
    <property type="match status" value="1"/>
</dbReference>
<organism evidence="8 9">
    <name type="scientific">Prevotella aff. ruminicola Tc2-24</name>
    <dbReference type="NCBI Taxonomy" id="81582"/>
    <lineage>
        <taxon>Bacteria</taxon>
        <taxon>Pseudomonadati</taxon>
        <taxon>Bacteroidota</taxon>
        <taxon>Bacteroidia</taxon>
        <taxon>Bacteroidales</taxon>
        <taxon>Prevotellaceae</taxon>
        <taxon>Prevotella</taxon>
    </lineage>
</organism>
<evidence type="ECO:0000259" key="7">
    <source>
        <dbReference type="PROSITE" id="PS51123"/>
    </source>
</evidence>
<dbReference type="PANTHER" id="PTHR30329">
    <property type="entry name" value="STATOR ELEMENT OF FLAGELLAR MOTOR COMPLEX"/>
    <property type="match status" value="1"/>
</dbReference>
<dbReference type="EMBL" id="FOIQ01000001">
    <property type="protein sequence ID" value="SEV86717.1"/>
    <property type="molecule type" value="Genomic_DNA"/>
</dbReference>
<dbReference type="Pfam" id="PF00691">
    <property type="entry name" value="OmpA"/>
    <property type="match status" value="1"/>
</dbReference>
<keyword evidence="9" id="KW-1185">Reference proteome</keyword>
<protein>
    <submittedName>
        <fullName evidence="8">Outer membrane protein OmpA</fullName>
    </submittedName>
</protein>
<dbReference type="InterPro" id="IPR006664">
    <property type="entry name" value="OMP_bac"/>
</dbReference>
<evidence type="ECO:0000256" key="6">
    <source>
        <dbReference type="SAM" id="SignalP"/>
    </source>
</evidence>
<keyword evidence="6" id="KW-0732">Signal</keyword>